<dbReference type="WBParaSite" id="GPUH_0002003701-mRNA-1">
    <property type="protein sequence ID" value="GPUH_0002003701-mRNA-1"/>
    <property type="gene ID" value="GPUH_0002003701"/>
</dbReference>
<evidence type="ECO:0000256" key="1">
    <source>
        <dbReference type="SAM" id="MobiDB-lite"/>
    </source>
</evidence>
<gene>
    <name evidence="3" type="ORF">GPUH_LOCUS20014</name>
</gene>
<feature type="region of interest" description="Disordered" evidence="1">
    <location>
        <begin position="1"/>
        <end position="49"/>
    </location>
</feature>
<name>A0A183EGC1_9BILA</name>
<protein>
    <submittedName>
        <fullName evidence="5">DUF1908 domain-containing protein</fullName>
    </submittedName>
</protein>
<dbReference type="GO" id="GO:0000287">
    <property type="term" value="F:magnesium ion binding"/>
    <property type="evidence" value="ECO:0007669"/>
    <property type="project" value="InterPro"/>
</dbReference>
<dbReference type="GO" id="GO:0005524">
    <property type="term" value="F:ATP binding"/>
    <property type="evidence" value="ECO:0007669"/>
    <property type="project" value="InterPro"/>
</dbReference>
<feature type="compositionally biased region" description="Polar residues" evidence="1">
    <location>
        <begin position="29"/>
        <end position="49"/>
    </location>
</feature>
<dbReference type="Proteomes" id="UP000271098">
    <property type="component" value="Unassembled WGS sequence"/>
</dbReference>
<dbReference type="InterPro" id="IPR015022">
    <property type="entry name" value="MAST_pre-PK_dom"/>
</dbReference>
<feature type="compositionally biased region" description="Polar residues" evidence="1">
    <location>
        <begin position="64"/>
        <end position="73"/>
    </location>
</feature>
<accession>A0A183EGC1</accession>
<dbReference type="OrthoDB" id="10070999at2759"/>
<keyword evidence="4" id="KW-1185">Reference proteome</keyword>
<dbReference type="EMBL" id="UYRT01089603">
    <property type="protein sequence ID" value="VDN35110.1"/>
    <property type="molecule type" value="Genomic_DNA"/>
</dbReference>
<dbReference type="AlphaFoldDB" id="A0A183EGC1"/>
<dbReference type="Pfam" id="PF08926">
    <property type="entry name" value="DUF1908"/>
    <property type="match status" value="1"/>
</dbReference>
<dbReference type="GO" id="GO:0004674">
    <property type="term" value="F:protein serine/threonine kinase activity"/>
    <property type="evidence" value="ECO:0007669"/>
    <property type="project" value="InterPro"/>
</dbReference>
<evidence type="ECO:0000259" key="2">
    <source>
        <dbReference type="Pfam" id="PF08926"/>
    </source>
</evidence>
<evidence type="ECO:0000313" key="3">
    <source>
        <dbReference type="EMBL" id="VDN35110.1"/>
    </source>
</evidence>
<evidence type="ECO:0000313" key="4">
    <source>
        <dbReference type="Proteomes" id="UP000271098"/>
    </source>
</evidence>
<sequence>MHSFRTSGSRLVPSLMAPAQDNRRWSVASLPSSSGYGTPGSNSAFSSEYSSQEQLCDALGELRFSSNDGSNEECQTRPRSRSLT</sequence>
<evidence type="ECO:0000313" key="5">
    <source>
        <dbReference type="WBParaSite" id="GPUH_0002003701-mRNA-1"/>
    </source>
</evidence>
<reference evidence="3 4" key="2">
    <citation type="submission" date="2018-11" db="EMBL/GenBank/DDBJ databases">
        <authorList>
            <consortium name="Pathogen Informatics"/>
        </authorList>
    </citation>
    <scope>NUCLEOTIDE SEQUENCE [LARGE SCALE GENOMIC DNA]</scope>
</reference>
<feature type="domain" description="Microtubule-associated serine/threonine-protein kinase pre-PK" evidence="2">
    <location>
        <begin position="18"/>
        <end position="83"/>
    </location>
</feature>
<proteinExistence type="predicted"/>
<feature type="region of interest" description="Disordered" evidence="1">
    <location>
        <begin position="64"/>
        <end position="84"/>
    </location>
</feature>
<organism evidence="5">
    <name type="scientific">Gongylonema pulchrum</name>
    <dbReference type="NCBI Taxonomy" id="637853"/>
    <lineage>
        <taxon>Eukaryota</taxon>
        <taxon>Metazoa</taxon>
        <taxon>Ecdysozoa</taxon>
        <taxon>Nematoda</taxon>
        <taxon>Chromadorea</taxon>
        <taxon>Rhabditida</taxon>
        <taxon>Spirurina</taxon>
        <taxon>Spiruromorpha</taxon>
        <taxon>Spiruroidea</taxon>
        <taxon>Gongylonematidae</taxon>
        <taxon>Gongylonema</taxon>
    </lineage>
</organism>
<reference evidence="5" key="1">
    <citation type="submission" date="2016-06" db="UniProtKB">
        <authorList>
            <consortium name="WormBaseParasite"/>
        </authorList>
    </citation>
    <scope>IDENTIFICATION</scope>
</reference>